<dbReference type="Proteomes" id="UP000317716">
    <property type="component" value="Unassembled WGS sequence"/>
</dbReference>
<keyword evidence="4" id="KW-0067">ATP-binding</keyword>
<dbReference type="Pfam" id="PF00069">
    <property type="entry name" value="Pkinase"/>
    <property type="match status" value="1"/>
</dbReference>
<evidence type="ECO:0000256" key="1">
    <source>
        <dbReference type="ARBA" id="ARBA00022679"/>
    </source>
</evidence>
<evidence type="ECO:0000313" key="8">
    <source>
        <dbReference type="Proteomes" id="UP000317716"/>
    </source>
</evidence>
<dbReference type="AlphaFoldDB" id="A0A538SJZ7"/>
<evidence type="ECO:0000256" key="3">
    <source>
        <dbReference type="ARBA" id="ARBA00022777"/>
    </source>
</evidence>
<dbReference type="GO" id="GO:0005524">
    <property type="term" value="F:ATP binding"/>
    <property type="evidence" value="ECO:0007669"/>
    <property type="project" value="UniProtKB-KW"/>
</dbReference>
<evidence type="ECO:0000256" key="5">
    <source>
        <dbReference type="SAM" id="MobiDB-lite"/>
    </source>
</evidence>
<dbReference type="GO" id="GO:0004674">
    <property type="term" value="F:protein serine/threonine kinase activity"/>
    <property type="evidence" value="ECO:0007669"/>
    <property type="project" value="UniProtKB-KW"/>
</dbReference>
<feature type="compositionally biased region" description="Basic residues" evidence="5">
    <location>
        <begin position="307"/>
        <end position="321"/>
    </location>
</feature>
<dbReference type="EMBL" id="VBOS01000360">
    <property type="protein sequence ID" value="TMQ51695.1"/>
    <property type="molecule type" value="Genomic_DNA"/>
</dbReference>
<evidence type="ECO:0000313" key="7">
    <source>
        <dbReference type="EMBL" id="TMQ51695.1"/>
    </source>
</evidence>
<comment type="caution">
    <text evidence="7">The sequence shown here is derived from an EMBL/GenBank/DDBJ whole genome shotgun (WGS) entry which is preliminary data.</text>
</comment>
<name>A0A538SJZ7_UNCEI</name>
<gene>
    <name evidence="7" type="ORF">E6K72_10145</name>
</gene>
<dbReference type="PANTHER" id="PTHR43289:SF6">
    <property type="entry name" value="SERINE_THREONINE-PROTEIN KINASE NEKL-3"/>
    <property type="match status" value="1"/>
</dbReference>
<evidence type="ECO:0000256" key="2">
    <source>
        <dbReference type="ARBA" id="ARBA00022741"/>
    </source>
</evidence>
<protein>
    <submittedName>
        <fullName evidence="7">Serine/threonine protein kinase</fullName>
    </submittedName>
</protein>
<feature type="domain" description="Protein kinase" evidence="6">
    <location>
        <begin position="1"/>
        <end position="255"/>
    </location>
</feature>
<feature type="region of interest" description="Disordered" evidence="5">
    <location>
        <begin position="294"/>
        <end position="340"/>
    </location>
</feature>
<dbReference type="InterPro" id="IPR011009">
    <property type="entry name" value="Kinase-like_dom_sf"/>
</dbReference>
<sequence>MGEVLLAFDTLLKRPVALKRMRDEGGQDAAEGRAAVLQEARRASRVNDRRIAAIYDVLDLGDELLIVMEYVEGETLRRRLGEPMPVEAFWDLSRQCVEALAAAHEQGLIHRDVKPENLMLTRGREIKILDFGIARRMPRRGAGPAESTTTTELYPGPAGTPQYMAPEAHYGGSIDERSDIFSLGVVFYEMLTAQHPFAGESNEVVLDRIMNRAPRPASELNPAVNRALSGVIERMLARDPAQRFDSCAAVRDAAEADRACRRVGFRPHRAGRSGRGFLARALIAAASRGAPFRGPAACDTGGVGRLRPARPWRHRAARRPAHPVSGSTWVPDGDVRRELR</sequence>
<keyword evidence="7" id="KW-0723">Serine/threonine-protein kinase</keyword>
<keyword evidence="3 7" id="KW-0418">Kinase</keyword>
<dbReference type="PANTHER" id="PTHR43289">
    <property type="entry name" value="MITOGEN-ACTIVATED PROTEIN KINASE KINASE KINASE 20-RELATED"/>
    <property type="match status" value="1"/>
</dbReference>
<proteinExistence type="predicted"/>
<accession>A0A538SJZ7</accession>
<reference evidence="7 8" key="1">
    <citation type="journal article" date="2019" name="Nat. Microbiol.">
        <title>Mediterranean grassland soil C-N compound turnover is dependent on rainfall and depth, and is mediated by genomically divergent microorganisms.</title>
        <authorList>
            <person name="Diamond S."/>
            <person name="Andeer P.F."/>
            <person name="Li Z."/>
            <person name="Crits-Christoph A."/>
            <person name="Burstein D."/>
            <person name="Anantharaman K."/>
            <person name="Lane K.R."/>
            <person name="Thomas B.C."/>
            <person name="Pan C."/>
            <person name="Northen T.R."/>
            <person name="Banfield J.F."/>
        </authorList>
    </citation>
    <scope>NUCLEOTIDE SEQUENCE [LARGE SCALE GENOMIC DNA]</scope>
    <source>
        <strain evidence="7">WS_2</strain>
    </source>
</reference>
<dbReference type="SUPFAM" id="SSF56112">
    <property type="entry name" value="Protein kinase-like (PK-like)"/>
    <property type="match status" value="1"/>
</dbReference>
<dbReference type="Gene3D" id="1.10.510.10">
    <property type="entry name" value="Transferase(Phosphotransferase) domain 1"/>
    <property type="match status" value="1"/>
</dbReference>
<dbReference type="InterPro" id="IPR008271">
    <property type="entry name" value="Ser/Thr_kinase_AS"/>
</dbReference>
<dbReference type="PROSITE" id="PS50011">
    <property type="entry name" value="PROTEIN_KINASE_DOM"/>
    <property type="match status" value="1"/>
</dbReference>
<evidence type="ECO:0000259" key="6">
    <source>
        <dbReference type="PROSITE" id="PS50011"/>
    </source>
</evidence>
<dbReference type="SMART" id="SM00220">
    <property type="entry name" value="S_TKc"/>
    <property type="match status" value="1"/>
</dbReference>
<keyword evidence="2" id="KW-0547">Nucleotide-binding</keyword>
<dbReference type="Gene3D" id="3.30.200.20">
    <property type="entry name" value="Phosphorylase Kinase, domain 1"/>
    <property type="match status" value="1"/>
</dbReference>
<dbReference type="InterPro" id="IPR000719">
    <property type="entry name" value="Prot_kinase_dom"/>
</dbReference>
<organism evidence="7 8">
    <name type="scientific">Eiseniibacteriota bacterium</name>
    <dbReference type="NCBI Taxonomy" id="2212470"/>
    <lineage>
        <taxon>Bacteria</taxon>
        <taxon>Candidatus Eiseniibacteriota</taxon>
    </lineage>
</organism>
<dbReference type="PROSITE" id="PS00108">
    <property type="entry name" value="PROTEIN_KINASE_ST"/>
    <property type="match status" value="1"/>
</dbReference>
<dbReference type="CDD" id="cd14014">
    <property type="entry name" value="STKc_PknB_like"/>
    <property type="match status" value="1"/>
</dbReference>
<evidence type="ECO:0000256" key="4">
    <source>
        <dbReference type="ARBA" id="ARBA00022840"/>
    </source>
</evidence>
<keyword evidence="1" id="KW-0808">Transferase</keyword>